<dbReference type="SUPFAM" id="SSF55781">
    <property type="entry name" value="GAF domain-like"/>
    <property type="match status" value="1"/>
</dbReference>
<evidence type="ECO:0000313" key="2">
    <source>
        <dbReference type="EMBL" id="NVO25329.1"/>
    </source>
</evidence>
<accession>A0A850QGZ5</accession>
<sequence length="314" mass="33258">MQLTATPEARTFARIAEVWLPEGETLVHGGGAYGNASEFAEISGKTSFAKGEGLPGKAWAEARPVVLKEFDGSYFQRTEAALEAGLTCAVAVPVFAGKTLKAVLVILCGDDAEHHGAIEVWEDQGNKLHLSDGYYGTAQKFEEISQDVSFSYGQGLPGGVWAANTPILMRDLSRVGAFLRAEAAGEIGLKHGLGVPVPVPGDKTFVLTLLSSAGTPIARRFEIWDARPEVVGATKKALRIDGFCEIEGPLWPKENPPVDAETVGAWQGPVGQVVGSGLPQVHTGATGLPAGYTLMVALPVYQHGELAHVVAWYL</sequence>
<gene>
    <name evidence="2" type="ORF">HJ536_18375</name>
</gene>
<feature type="domain" description="GAF" evidence="1">
    <location>
        <begin position="13"/>
        <end position="106"/>
    </location>
</feature>
<dbReference type="AlphaFoldDB" id="A0A850QGZ5"/>
<dbReference type="Proteomes" id="UP000592216">
    <property type="component" value="Unassembled WGS sequence"/>
</dbReference>
<proteinExistence type="predicted"/>
<comment type="caution">
    <text evidence="2">The sequence shown here is derived from an EMBL/GenBank/DDBJ whole genome shotgun (WGS) entry which is preliminary data.</text>
</comment>
<dbReference type="Gene3D" id="3.30.450.40">
    <property type="match status" value="1"/>
</dbReference>
<protein>
    <submittedName>
        <fullName evidence="2">GAF domain-containing protein</fullName>
    </submittedName>
</protein>
<reference evidence="2 3" key="1">
    <citation type="submission" date="2020-04" db="EMBL/GenBank/DDBJ databases">
        <title>Donghicola sp., a member of the Rhodobacteraceae family isolated from mangrove forest in Thailand.</title>
        <authorList>
            <person name="Charoenyingcharoen P."/>
            <person name="Yukphan P."/>
        </authorList>
    </citation>
    <scope>NUCLEOTIDE SEQUENCE [LARGE SCALE GENOMIC DNA]</scope>
    <source>
        <strain evidence="2 3">B5-SW-15</strain>
    </source>
</reference>
<evidence type="ECO:0000313" key="3">
    <source>
        <dbReference type="Proteomes" id="UP000592216"/>
    </source>
</evidence>
<dbReference type="InterPro" id="IPR003018">
    <property type="entry name" value="GAF"/>
</dbReference>
<dbReference type="Pfam" id="PF13185">
    <property type="entry name" value="GAF_2"/>
    <property type="match status" value="1"/>
</dbReference>
<name>A0A850QGZ5_9RHOB</name>
<dbReference type="EMBL" id="JABCJE010000013">
    <property type="protein sequence ID" value="NVO25329.1"/>
    <property type="molecule type" value="Genomic_DNA"/>
</dbReference>
<evidence type="ECO:0000259" key="1">
    <source>
        <dbReference type="Pfam" id="PF13185"/>
    </source>
</evidence>
<dbReference type="RefSeq" id="WP_177158870.1">
    <property type="nucleotide sequence ID" value="NZ_JABCJE010000013.1"/>
</dbReference>
<dbReference type="InterPro" id="IPR029016">
    <property type="entry name" value="GAF-like_dom_sf"/>
</dbReference>
<organism evidence="2 3">
    <name type="scientific">Donghicola mangrovi</name>
    <dbReference type="NCBI Taxonomy" id="2729614"/>
    <lineage>
        <taxon>Bacteria</taxon>
        <taxon>Pseudomonadati</taxon>
        <taxon>Pseudomonadota</taxon>
        <taxon>Alphaproteobacteria</taxon>
        <taxon>Rhodobacterales</taxon>
        <taxon>Roseobacteraceae</taxon>
        <taxon>Donghicola</taxon>
    </lineage>
</organism>